<dbReference type="AlphaFoldDB" id="A0AAV6VYW1"/>
<dbReference type="Proteomes" id="UP000827092">
    <property type="component" value="Unassembled WGS sequence"/>
</dbReference>
<organism evidence="1 2">
    <name type="scientific">Oedothorax gibbosus</name>
    <dbReference type="NCBI Taxonomy" id="931172"/>
    <lineage>
        <taxon>Eukaryota</taxon>
        <taxon>Metazoa</taxon>
        <taxon>Ecdysozoa</taxon>
        <taxon>Arthropoda</taxon>
        <taxon>Chelicerata</taxon>
        <taxon>Arachnida</taxon>
        <taxon>Araneae</taxon>
        <taxon>Araneomorphae</taxon>
        <taxon>Entelegynae</taxon>
        <taxon>Araneoidea</taxon>
        <taxon>Linyphiidae</taxon>
        <taxon>Erigoninae</taxon>
        <taxon>Oedothorax</taxon>
    </lineage>
</organism>
<dbReference type="EMBL" id="JAFNEN010000009">
    <property type="protein sequence ID" value="KAG8201032.1"/>
    <property type="molecule type" value="Genomic_DNA"/>
</dbReference>
<comment type="caution">
    <text evidence="1">The sequence shown here is derived from an EMBL/GenBank/DDBJ whole genome shotgun (WGS) entry which is preliminary data.</text>
</comment>
<reference evidence="1 2" key="1">
    <citation type="journal article" date="2022" name="Nat. Ecol. Evol.">
        <title>A masculinizing supergene underlies an exaggerated male reproductive morph in a spider.</title>
        <authorList>
            <person name="Hendrickx F."/>
            <person name="De Corte Z."/>
            <person name="Sonet G."/>
            <person name="Van Belleghem S.M."/>
            <person name="Kostlbacher S."/>
            <person name="Vangestel C."/>
        </authorList>
    </citation>
    <scope>NUCLEOTIDE SEQUENCE [LARGE SCALE GENOMIC DNA]</scope>
    <source>
        <strain evidence="1">W744_W776</strain>
    </source>
</reference>
<proteinExistence type="predicted"/>
<evidence type="ECO:0000313" key="1">
    <source>
        <dbReference type="EMBL" id="KAG8201032.1"/>
    </source>
</evidence>
<sequence>MLFHHTTEFGLRTENSGTTLLKMPKELRKLATTLPRMTKSCQELRILATTLPRMTKSCQELRILATTLPRMTKSGQRWRVFRGWEGSSPYPHPDFFNKKSYFLRKAKTLNKHFLAPSIFPPNSAFMEAFVSQAGLAVSPLKMKCVPHSRDL</sequence>
<evidence type="ECO:0000313" key="2">
    <source>
        <dbReference type="Proteomes" id="UP000827092"/>
    </source>
</evidence>
<keyword evidence="2" id="KW-1185">Reference proteome</keyword>
<protein>
    <submittedName>
        <fullName evidence="1">Uncharacterized protein</fullName>
    </submittedName>
</protein>
<name>A0AAV6VYW1_9ARAC</name>
<accession>A0AAV6VYW1</accession>
<gene>
    <name evidence="1" type="ORF">JTE90_002709</name>
</gene>